<evidence type="ECO:0000256" key="4">
    <source>
        <dbReference type="ARBA" id="ARBA00023014"/>
    </source>
</evidence>
<feature type="binding site" evidence="5">
    <location>
        <position position="234"/>
    </location>
    <ligand>
        <name>dimethylallyl diphosphate</name>
        <dbReference type="ChEBI" id="CHEBI:57623"/>
    </ligand>
</feature>
<evidence type="ECO:0000313" key="6">
    <source>
        <dbReference type="EMBL" id="GAA5099978.1"/>
    </source>
</evidence>
<gene>
    <name evidence="5 6" type="primary">ispH</name>
    <name evidence="6" type="ORF">GCM10023260_11360</name>
</gene>
<feature type="binding site" evidence="5">
    <location>
        <position position="204"/>
    </location>
    <ligand>
        <name>[4Fe-4S] cluster</name>
        <dbReference type="ChEBI" id="CHEBI:49883"/>
    </ligand>
</feature>
<dbReference type="Proteomes" id="UP001501525">
    <property type="component" value="Unassembled WGS sequence"/>
</dbReference>
<comment type="similarity">
    <text evidence="5">Belongs to the IspH family.</text>
</comment>
<comment type="function">
    <text evidence="5">Catalyzes the conversion of 1-hydroxy-2-methyl-2-(E)-butenyl 4-diphosphate (HMBPP) into a mixture of isopentenyl diphosphate (IPP) and dimethylallyl diphosphate (DMAPP). Acts in the terminal step of the DOXP/MEP pathway for isoprenoid precursor biosynthesis.</text>
</comment>
<comment type="catalytic activity">
    <reaction evidence="5">
        <text>isopentenyl diphosphate + 2 oxidized [2Fe-2S]-[ferredoxin] + H2O = (2E)-4-hydroxy-3-methylbut-2-enyl diphosphate + 2 reduced [2Fe-2S]-[ferredoxin] + 2 H(+)</text>
        <dbReference type="Rhea" id="RHEA:24488"/>
        <dbReference type="Rhea" id="RHEA-COMP:10000"/>
        <dbReference type="Rhea" id="RHEA-COMP:10001"/>
        <dbReference type="ChEBI" id="CHEBI:15377"/>
        <dbReference type="ChEBI" id="CHEBI:15378"/>
        <dbReference type="ChEBI" id="CHEBI:33737"/>
        <dbReference type="ChEBI" id="CHEBI:33738"/>
        <dbReference type="ChEBI" id="CHEBI:128753"/>
        <dbReference type="ChEBI" id="CHEBI:128769"/>
        <dbReference type="EC" id="1.17.7.4"/>
    </reaction>
</comment>
<feature type="binding site" evidence="5">
    <location>
        <position position="234"/>
    </location>
    <ligand>
        <name>(2E)-4-hydroxy-3-methylbut-2-enyl diphosphate</name>
        <dbReference type="ChEBI" id="CHEBI:128753"/>
    </ligand>
</feature>
<comment type="catalytic activity">
    <reaction evidence="5">
        <text>dimethylallyl diphosphate + 2 oxidized [2Fe-2S]-[ferredoxin] + H2O = (2E)-4-hydroxy-3-methylbut-2-enyl diphosphate + 2 reduced [2Fe-2S]-[ferredoxin] + 2 H(+)</text>
        <dbReference type="Rhea" id="RHEA:24825"/>
        <dbReference type="Rhea" id="RHEA-COMP:10000"/>
        <dbReference type="Rhea" id="RHEA-COMP:10001"/>
        <dbReference type="ChEBI" id="CHEBI:15377"/>
        <dbReference type="ChEBI" id="CHEBI:15378"/>
        <dbReference type="ChEBI" id="CHEBI:33737"/>
        <dbReference type="ChEBI" id="CHEBI:33738"/>
        <dbReference type="ChEBI" id="CHEBI:57623"/>
        <dbReference type="ChEBI" id="CHEBI:128753"/>
        <dbReference type="EC" id="1.17.7.4"/>
    </reaction>
</comment>
<feature type="binding site" evidence="5">
    <location>
        <position position="83"/>
    </location>
    <ligand>
        <name>isopentenyl diphosphate</name>
        <dbReference type="ChEBI" id="CHEBI:128769"/>
    </ligand>
</feature>
<keyword evidence="1 5" id="KW-0004">4Fe-4S</keyword>
<feature type="binding site" evidence="5">
    <location>
        <position position="83"/>
    </location>
    <ligand>
        <name>dimethylallyl diphosphate</name>
        <dbReference type="ChEBI" id="CHEBI:57623"/>
    </ligand>
</feature>
<feature type="binding site" evidence="5">
    <location>
        <position position="277"/>
    </location>
    <ligand>
        <name>dimethylallyl diphosphate</name>
        <dbReference type="ChEBI" id="CHEBI:57623"/>
    </ligand>
</feature>
<feature type="binding site" evidence="5">
    <location>
        <position position="232"/>
    </location>
    <ligand>
        <name>dimethylallyl diphosphate</name>
        <dbReference type="ChEBI" id="CHEBI:57623"/>
    </ligand>
</feature>
<feature type="binding site" evidence="5">
    <location>
        <position position="234"/>
    </location>
    <ligand>
        <name>isopentenyl diphosphate</name>
        <dbReference type="ChEBI" id="CHEBI:128769"/>
    </ligand>
</feature>
<keyword evidence="5" id="KW-0414">Isoprene biosynthesis</keyword>
<feature type="binding site" evidence="5">
    <location>
        <position position="18"/>
    </location>
    <ligand>
        <name>[4Fe-4S] cluster</name>
        <dbReference type="ChEBI" id="CHEBI:49883"/>
    </ligand>
</feature>
<dbReference type="PANTHER" id="PTHR30426">
    <property type="entry name" value="4-HYDROXY-3-METHYLBUT-2-ENYL DIPHOSPHATE REDUCTASE"/>
    <property type="match status" value="1"/>
</dbReference>
<protein>
    <recommendedName>
        <fullName evidence="5">4-hydroxy-3-methylbut-2-enyl diphosphate reductase</fullName>
        <shortName evidence="5">HMBPP reductase</shortName>
        <ecNumber evidence="5">1.17.7.4</ecNumber>
    </recommendedName>
</protein>
<name>A0ABP9MSN0_9HYPH</name>
<keyword evidence="4 5" id="KW-0411">Iron-sulfur</keyword>
<feature type="binding site" evidence="5">
    <location>
        <position position="47"/>
    </location>
    <ligand>
        <name>dimethylallyl diphosphate</name>
        <dbReference type="ChEBI" id="CHEBI:57623"/>
    </ligand>
</feature>
<dbReference type="NCBIfam" id="NF002190">
    <property type="entry name" value="PRK01045.1-4"/>
    <property type="match status" value="1"/>
</dbReference>
<comment type="caution">
    <text evidence="6">The sequence shown here is derived from an EMBL/GenBank/DDBJ whole genome shotgun (WGS) entry which is preliminary data.</text>
</comment>
<reference evidence="7" key="1">
    <citation type="journal article" date="2019" name="Int. J. Syst. Evol. Microbiol.">
        <title>The Global Catalogue of Microorganisms (GCM) 10K type strain sequencing project: providing services to taxonomists for standard genome sequencing and annotation.</title>
        <authorList>
            <consortium name="The Broad Institute Genomics Platform"/>
            <consortium name="The Broad Institute Genome Sequencing Center for Infectious Disease"/>
            <person name="Wu L."/>
            <person name="Ma J."/>
        </authorList>
    </citation>
    <scope>NUCLEOTIDE SEQUENCE [LARGE SCALE GENOMIC DNA]</scope>
    <source>
        <strain evidence="7">JCM 17706</strain>
    </source>
</reference>
<feature type="active site" description="Proton donor" evidence="5">
    <location>
        <position position="135"/>
    </location>
</feature>
<feature type="binding site" evidence="5">
    <location>
        <position position="277"/>
    </location>
    <ligand>
        <name>(2E)-4-hydroxy-3-methylbut-2-enyl diphosphate</name>
        <dbReference type="ChEBI" id="CHEBI:128753"/>
    </ligand>
</feature>
<comment type="pathway">
    <text evidence="5">Isoprenoid biosynthesis; dimethylallyl diphosphate biosynthesis; dimethylallyl diphosphate from (2E)-4-hydroxy-3-methylbutenyl diphosphate: step 1/1.</text>
</comment>
<keyword evidence="2 5" id="KW-0479">Metal-binding</keyword>
<dbReference type="EC" id="1.17.7.4" evidence="5"/>
<dbReference type="Gene3D" id="3.40.50.11270">
    <property type="match status" value="1"/>
</dbReference>
<keyword evidence="5" id="KW-0560">Oxidoreductase</keyword>
<keyword evidence="7" id="KW-1185">Reference proteome</keyword>
<feature type="binding site" evidence="5">
    <location>
        <position position="232"/>
    </location>
    <ligand>
        <name>(2E)-4-hydroxy-3-methylbut-2-enyl diphosphate</name>
        <dbReference type="ChEBI" id="CHEBI:128753"/>
    </ligand>
</feature>
<feature type="binding site" evidence="5">
    <location>
        <position position="233"/>
    </location>
    <ligand>
        <name>(2E)-4-hydroxy-3-methylbut-2-enyl diphosphate</name>
        <dbReference type="ChEBI" id="CHEBI:128753"/>
    </ligand>
</feature>
<feature type="binding site" evidence="5">
    <location>
        <position position="47"/>
    </location>
    <ligand>
        <name>(2E)-4-hydroxy-3-methylbut-2-enyl diphosphate</name>
        <dbReference type="ChEBI" id="CHEBI:128753"/>
    </ligand>
</feature>
<evidence type="ECO:0000256" key="1">
    <source>
        <dbReference type="ARBA" id="ARBA00022485"/>
    </source>
</evidence>
<dbReference type="PANTHER" id="PTHR30426:SF0">
    <property type="entry name" value="4-HYDROXY-3-METHYLBUT-2-ENYL DIPHOSPHATE REDUCTASE"/>
    <property type="match status" value="1"/>
</dbReference>
<feature type="binding site" evidence="5">
    <location>
        <position position="232"/>
    </location>
    <ligand>
        <name>isopentenyl diphosphate</name>
        <dbReference type="ChEBI" id="CHEBI:128769"/>
    </ligand>
</feature>
<accession>A0ABP9MSN0</accession>
<feature type="binding site" evidence="5">
    <location>
        <position position="105"/>
    </location>
    <ligand>
        <name>[4Fe-4S] cluster</name>
        <dbReference type="ChEBI" id="CHEBI:49883"/>
    </ligand>
</feature>
<feature type="binding site" evidence="5">
    <location>
        <position position="133"/>
    </location>
    <ligand>
        <name>dimethylallyl diphosphate</name>
        <dbReference type="ChEBI" id="CHEBI:57623"/>
    </ligand>
</feature>
<evidence type="ECO:0000256" key="5">
    <source>
        <dbReference type="HAMAP-Rule" id="MF_00191"/>
    </source>
</evidence>
<feature type="binding site" evidence="5">
    <location>
        <position position="174"/>
    </location>
    <ligand>
        <name>(2E)-4-hydroxy-3-methylbut-2-enyl diphosphate</name>
        <dbReference type="ChEBI" id="CHEBI:128753"/>
    </ligand>
</feature>
<feature type="binding site" evidence="5">
    <location>
        <position position="47"/>
    </location>
    <ligand>
        <name>isopentenyl diphosphate</name>
        <dbReference type="ChEBI" id="CHEBI:128769"/>
    </ligand>
</feature>
<dbReference type="Gene3D" id="3.40.1010.20">
    <property type="entry name" value="4-hydroxy-3-methylbut-2-enyl diphosphate reductase, catalytic domain"/>
    <property type="match status" value="2"/>
</dbReference>
<feature type="binding site" evidence="5">
    <location>
        <position position="233"/>
    </location>
    <ligand>
        <name>isopentenyl diphosphate</name>
        <dbReference type="ChEBI" id="CHEBI:128769"/>
    </ligand>
</feature>
<feature type="binding site" evidence="5">
    <location>
        <position position="277"/>
    </location>
    <ligand>
        <name>isopentenyl diphosphate</name>
        <dbReference type="ChEBI" id="CHEBI:128769"/>
    </ligand>
</feature>
<keyword evidence="3 5" id="KW-0408">Iron</keyword>
<evidence type="ECO:0000256" key="3">
    <source>
        <dbReference type="ARBA" id="ARBA00023004"/>
    </source>
</evidence>
<dbReference type="CDD" id="cd13944">
    <property type="entry name" value="lytB_ispH"/>
    <property type="match status" value="1"/>
</dbReference>
<proteinExistence type="inferred from homology"/>
<dbReference type="RefSeq" id="WP_345097020.1">
    <property type="nucleotide sequence ID" value="NZ_BAABIY010000039.1"/>
</dbReference>
<dbReference type="EMBL" id="BAABIY010000039">
    <property type="protein sequence ID" value="GAA5099978.1"/>
    <property type="molecule type" value="Genomic_DNA"/>
</dbReference>
<comment type="cofactor">
    <cofactor evidence="5">
        <name>[4Fe-4S] cluster</name>
        <dbReference type="ChEBI" id="CHEBI:49883"/>
    </cofactor>
    <text evidence="5">Binds 1 [4Fe-4S] cluster per subunit.</text>
</comment>
<dbReference type="NCBIfam" id="TIGR00216">
    <property type="entry name" value="ispH_lytB"/>
    <property type="match status" value="1"/>
</dbReference>
<dbReference type="Pfam" id="PF02401">
    <property type="entry name" value="LYTB"/>
    <property type="match status" value="1"/>
</dbReference>
<feature type="binding site" evidence="5">
    <location>
        <position position="83"/>
    </location>
    <ligand>
        <name>(2E)-4-hydroxy-3-methylbut-2-enyl diphosphate</name>
        <dbReference type="ChEBI" id="CHEBI:128753"/>
    </ligand>
</feature>
<evidence type="ECO:0000313" key="7">
    <source>
        <dbReference type="Proteomes" id="UP001501525"/>
    </source>
</evidence>
<dbReference type="InterPro" id="IPR003451">
    <property type="entry name" value="LytB/IspH"/>
</dbReference>
<organism evidence="6 7">
    <name type="scientific">Bartonella acomydis</name>
    <dbReference type="NCBI Taxonomy" id="686234"/>
    <lineage>
        <taxon>Bacteria</taxon>
        <taxon>Pseudomonadati</taxon>
        <taxon>Pseudomonadota</taxon>
        <taxon>Alphaproteobacteria</taxon>
        <taxon>Hyphomicrobiales</taxon>
        <taxon>Bartonellaceae</taxon>
        <taxon>Bartonella</taxon>
    </lineage>
</organism>
<sequence length="351" mass="38943">MSMLPPLTMRLCGPRGFCAGVDRAIQIVLLALKKYGAPVYVRHEIVHNRYVVEGLQQRGAVFIEELDEIPEKHRGQPVIFSAHGVPKSVLEEARHYNLFYLDATCPLVSKVHKQVIRHQRHGRHVILIGHSGHPEVIGTMGQLEKGSMTLIETMEDALHYQPNNPEKLGFVTQTTLSVEDTAEILDVLHQRFPTLEAPAAESICYATTNRQDAVKAAAKGSDLFLIVGAQNSSNSQRLVEVAERFGAQRAVLVQCAAEVDFDHLGDLSIISLSAGASAPEIIIDEIISAFRKRYDVTIELAETIVETERFLVSRELRDITLTPQDMFFVNGGAETLKNEDQSTIMPVMKAK</sequence>
<comment type="pathway">
    <text evidence="5">Isoprenoid biosynthesis; isopentenyl diphosphate biosynthesis via DXP pathway; isopentenyl diphosphate from 1-deoxy-D-xylulose 5-phosphate: step 6/6.</text>
</comment>
<evidence type="ECO:0000256" key="2">
    <source>
        <dbReference type="ARBA" id="ARBA00022723"/>
    </source>
</evidence>
<feature type="binding site" evidence="5">
    <location>
        <position position="133"/>
    </location>
    <ligand>
        <name>isopentenyl diphosphate</name>
        <dbReference type="ChEBI" id="CHEBI:128769"/>
    </ligand>
</feature>
<dbReference type="HAMAP" id="MF_00191">
    <property type="entry name" value="IspH"/>
    <property type="match status" value="1"/>
</dbReference>
<feature type="binding site" evidence="5">
    <location>
        <position position="233"/>
    </location>
    <ligand>
        <name>dimethylallyl diphosphate</name>
        <dbReference type="ChEBI" id="CHEBI:57623"/>
    </ligand>
</feature>
<feature type="binding site" evidence="5">
    <location>
        <position position="133"/>
    </location>
    <ligand>
        <name>(2E)-4-hydroxy-3-methylbut-2-enyl diphosphate</name>
        <dbReference type="ChEBI" id="CHEBI:128753"/>
    </ligand>
</feature>